<evidence type="ECO:0000313" key="4">
    <source>
        <dbReference type="EMBL" id="CAD1831690.1"/>
    </source>
</evidence>
<name>A0A6V7PLF6_ANACO</name>
<dbReference type="GO" id="GO:0003676">
    <property type="term" value="F:nucleic acid binding"/>
    <property type="evidence" value="ECO:0007669"/>
    <property type="project" value="InterPro"/>
</dbReference>
<evidence type="ECO:0000259" key="3">
    <source>
        <dbReference type="PROSITE" id="PS50158"/>
    </source>
</evidence>
<keyword evidence="1" id="KW-0479">Metal-binding</keyword>
<dbReference type="InterPro" id="IPR036875">
    <property type="entry name" value="Znf_CCHC_sf"/>
</dbReference>
<organism evidence="4">
    <name type="scientific">Ananas comosus var. bracteatus</name>
    <name type="common">red pineapple</name>
    <dbReference type="NCBI Taxonomy" id="296719"/>
    <lineage>
        <taxon>Eukaryota</taxon>
        <taxon>Viridiplantae</taxon>
        <taxon>Streptophyta</taxon>
        <taxon>Embryophyta</taxon>
        <taxon>Tracheophyta</taxon>
        <taxon>Spermatophyta</taxon>
        <taxon>Magnoliopsida</taxon>
        <taxon>Liliopsida</taxon>
        <taxon>Poales</taxon>
        <taxon>Bromeliaceae</taxon>
        <taxon>Bromelioideae</taxon>
        <taxon>Ananas</taxon>
    </lineage>
</organism>
<feature type="domain" description="CCHC-type" evidence="3">
    <location>
        <begin position="314"/>
        <end position="328"/>
    </location>
</feature>
<gene>
    <name evidence="4" type="ORF">CB5_LOCUS14901</name>
</gene>
<dbReference type="Pfam" id="PF14223">
    <property type="entry name" value="Retrotran_gag_2"/>
    <property type="match status" value="1"/>
</dbReference>
<protein>
    <recommendedName>
        <fullName evidence="3">CCHC-type domain-containing protein</fullName>
    </recommendedName>
</protein>
<dbReference type="PANTHER" id="PTHR47481">
    <property type="match status" value="1"/>
</dbReference>
<feature type="compositionally biased region" description="Low complexity" evidence="2">
    <location>
        <begin position="229"/>
        <end position="242"/>
    </location>
</feature>
<proteinExistence type="predicted"/>
<dbReference type="PROSITE" id="PS50158">
    <property type="entry name" value="ZF_CCHC"/>
    <property type="match status" value="1"/>
</dbReference>
<dbReference type="SUPFAM" id="SSF57756">
    <property type="entry name" value="Retrovirus zinc finger-like domains"/>
    <property type="match status" value="1"/>
</dbReference>
<keyword evidence="1" id="KW-0862">Zinc</keyword>
<sequence>MASSSLSSHKRSPFSVNIKDLVPIDLDSMSFLSWKHLIIPVLSMYHLKGHIDGSESAPPPTVTDSDNKEVPNPEYTKWVEEDMLILSWINTTLHKESIPLLYDVTSAKHAWDLLNKHFFDRSSARANYFRNQLNNLRKGTLSAEEYMQKIKFFSDSLSAIGQPMTQSELRSVIFKGLPPQFSTFIEIASEKDPTPSFQELWTMLLNHESIIEQVHSSIDAASSQPTAFFSSSSSKPSSTPTFYPNSPNQGGRSSRGHGRGRGRWQFAMSNFGRGYYSNPPTPPAYSTSPHSNCSLLGAPPSFSFSNPAYSTIQCQICDALGHMAKDCPHCCNQVYQPSNAFPSHIAALSLNEATNSAWYMDSGASAHMTNDQGCTDRESSTLQLQ</sequence>
<evidence type="ECO:0000256" key="1">
    <source>
        <dbReference type="PROSITE-ProRule" id="PRU00047"/>
    </source>
</evidence>
<dbReference type="AlphaFoldDB" id="A0A6V7PLF6"/>
<dbReference type="Pfam" id="PF00098">
    <property type="entry name" value="zf-CCHC"/>
    <property type="match status" value="1"/>
</dbReference>
<dbReference type="EMBL" id="LR862149">
    <property type="protein sequence ID" value="CAD1831690.1"/>
    <property type="molecule type" value="Genomic_DNA"/>
</dbReference>
<dbReference type="GO" id="GO:0008270">
    <property type="term" value="F:zinc ion binding"/>
    <property type="evidence" value="ECO:0007669"/>
    <property type="project" value="UniProtKB-KW"/>
</dbReference>
<accession>A0A6V7PLF6</accession>
<dbReference type="PANTHER" id="PTHR47481:SF31">
    <property type="entry name" value="OS01G0873500 PROTEIN"/>
    <property type="match status" value="1"/>
</dbReference>
<dbReference type="InterPro" id="IPR001878">
    <property type="entry name" value="Znf_CCHC"/>
</dbReference>
<feature type="region of interest" description="Disordered" evidence="2">
    <location>
        <begin position="53"/>
        <end position="72"/>
    </location>
</feature>
<evidence type="ECO:0000256" key="2">
    <source>
        <dbReference type="SAM" id="MobiDB-lite"/>
    </source>
</evidence>
<feature type="region of interest" description="Disordered" evidence="2">
    <location>
        <begin position="229"/>
        <end position="263"/>
    </location>
</feature>
<reference evidence="4" key="1">
    <citation type="submission" date="2020-07" db="EMBL/GenBank/DDBJ databases">
        <authorList>
            <person name="Lin J."/>
        </authorList>
    </citation>
    <scope>NUCLEOTIDE SEQUENCE</scope>
</reference>
<keyword evidence="1" id="KW-0863">Zinc-finger</keyword>